<dbReference type="PANTHER" id="PTHR46206">
    <property type="entry name" value="CYTOCHROME P450"/>
    <property type="match status" value="1"/>
</dbReference>
<dbReference type="InterPro" id="IPR002403">
    <property type="entry name" value="Cyt_P450_E_grp-IV"/>
</dbReference>
<evidence type="ECO:0000256" key="4">
    <source>
        <dbReference type="ARBA" id="ARBA00022617"/>
    </source>
</evidence>
<dbReference type="PRINTS" id="PR00385">
    <property type="entry name" value="P450"/>
</dbReference>
<evidence type="ECO:0000256" key="12">
    <source>
        <dbReference type="SAM" id="Phobius"/>
    </source>
</evidence>
<dbReference type="SUPFAM" id="SSF48264">
    <property type="entry name" value="Cytochrome P450"/>
    <property type="match status" value="1"/>
</dbReference>
<accession>A0A9P7L150</accession>
<evidence type="ECO:0000313" key="14">
    <source>
        <dbReference type="Proteomes" id="UP000750502"/>
    </source>
</evidence>
<comment type="caution">
    <text evidence="13">The sequence shown here is derived from an EMBL/GenBank/DDBJ whole genome shotgun (WGS) entry which is preliminary data.</text>
</comment>
<comment type="pathway">
    <text evidence="2">Hormone biosynthesis.</text>
</comment>
<evidence type="ECO:0000256" key="2">
    <source>
        <dbReference type="ARBA" id="ARBA00004972"/>
    </source>
</evidence>
<evidence type="ECO:0000256" key="1">
    <source>
        <dbReference type="ARBA" id="ARBA00001971"/>
    </source>
</evidence>
<evidence type="ECO:0000256" key="11">
    <source>
        <dbReference type="RuleBase" id="RU000461"/>
    </source>
</evidence>
<dbReference type="PRINTS" id="PR00465">
    <property type="entry name" value="EP450IV"/>
</dbReference>
<dbReference type="PROSITE" id="PS00086">
    <property type="entry name" value="CYTOCHROME_P450"/>
    <property type="match status" value="1"/>
</dbReference>
<dbReference type="GO" id="GO:0016705">
    <property type="term" value="F:oxidoreductase activity, acting on paired donors, with incorporation or reduction of molecular oxygen"/>
    <property type="evidence" value="ECO:0007669"/>
    <property type="project" value="InterPro"/>
</dbReference>
<dbReference type="InterPro" id="IPR001128">
    <property type="entry name" value="Cyt_P450"/>
</dbReference>
<dbReference type="Proteomes" id="UP000750502">
    <property type="component" value="Unassembled WGS sequence"/>
</dbReference>
<keyword evidence="5 10" id="KW-0479">Metal-binding</keyword>
<keyword evidence="7 10" id="KW-0408">Iron</keyword>
<evidence type="ECO:0000256" key="6">
    <source>
        <dbReference type="ARBA" id="ARBA00023002"/>
    </source>
</evidence>
<organism evidence="13 14">
    <name type="scientific">Fusarium xylarioides</name>
    <dbReference type="NCBI Taxonomy" id="221167"/>
    <lineage>
        <taxon>Eukaryota</taxon>
        <taxon>Fungi</taxon>
        <taxon>Dikarya</taxon>
        <taxon>Ascomycota</taxon>
        <taxon>Pezizomycotina</taxon>
        <taxon>Sordariomycetes</taxon>
        <taxon>Hypocreomycetidae</taxon>
        <taxon>Hypocreales</taxon>
        <taxon>Nectriaceae</taxon>
        <taxon>Fusarium</taxon>
        <taxon>Fusarium fujikuroi species complex</taxon>
    </lineage>
</organism>
<dbReference type="OrthoDB" id="1844152at2759"/>
<dbReference type="AlphaFoldDB" id="A0A9P7L150"/>
<dbReference type="InterPro" id="IPR017972">
    <property type="entry name" value="Cyt_P450_CS"/>
</dbReference>
<keyword evidence="4 10" id="KW-0349">Heme</keyword>
<proteinExistence type="inferred from homology"/>
<dbReference type="GO" id="GO:0005506">
    <property type="term" value="F:iron ion binding"/>
    <property type="evidence" value="ECO:0007669"/>
    <property type="project" value="InterPro"/>
</dbReference>
<dbReference type="PANTHER" id="PTHR46206:SF2">
    <property type="entry name" value="CYTOCHROME P450 MONOOXYGENASE AUSG-RELATED"/>
    <property type="match status" value="1"/>
</dbReference>
<reference evidence="13" key="2">
    <citation type="submission" date="2020-10" db="EMBL/GenBank/DDBJ databases">
        <authorList>
            <person name="Peck L.D."/>
            <person name="Nowell R.W."/>
            <person name="Flood J."/>
            <person name="Ryan M.J."/>
            <person name="Barraclough T.G."/>
        </authorList>
    </citation>
    <scope>NUCLEOTIDE SEQUENCE</scope>
    <source>
        <strain evidence="13">IMI 127659i</strain>
    </source>
</reference>
<keyword evidence="6 11" id="KW-0560">Oxidoreductase</keyword>
<evidence type="ECO:0000313" key="13">
    <source>
        <dbReference type="EMBL" id="KAG5757035.1"/>
    </source>
</evidence>
<evidence type="ECO:0000256" key="8">
    <source>
        <dbReference type="ARBA" id="ARBA00023033"/>
    </source>
</evidence>
<feature type="binding site" description="axial binding residue" evidence="10">
    <location>
        <position position="457"/>
    </location>
    <ligand>
        <name>heme</name>
        <dbReference type="ChEBI" id="CHEBI:30413"/>
    </ligand>
    <ligandPart>
        <name>Fe</name>
        <dbReference type="ChEBI" id="CHEBI:18248"/>
    </ligandPart>
</feature>
<protein>
    <recommendedName>
        <fullName evidence="15">Cytochrome P450 monooxygenase</fullName>
    </recommendedName>
</protein>
<keyword evidence="12" id="KW-0472">Membrane</keyword>
<comment type="similarity">
    <text evidence="3 11">Belongs to the cytochrome P450 family.</text>
</comment>
<evidence type="ECO:0008006" key="15">
    <source>
        <dbReference type="Google" id="ProtNLM"/>
    </source>
</evidence>
<reference evidence="13" key="1">
    <citation type="journal article" date="2020" name="bioRxiv">
        <title>Historical genomics reveals the evolutionary mechanisms behind multiple outbreaks of the host-specific coffee wilt pathogen Fusarium xylarioides.</title>
        <authorList>
            <person name="Peck D."/>
            <person name="Nowell R.W."/>
            <person name="Flood J."/>
            <person name="Ryan M.J."/>
            <person name="Barraclough T.G."/>
        </authorList>
    </citation>
    <scope>NUCLEOTIDE SEQUENCE</scope>
    <source>
        <strain evidence="13">IMI 127659i</strain>
    </source>
</reference>
<comment type="pathway">
    <text evidence="9">Plant hormone biosynthesis; gibberellin biosynthesis.</text>
</comment>
<keyword evidence="14" id="KW-1185">Reference proteome</keyword>
<keyword evidence="12" id="KW-0812">Transmembrane</keyword>
<dbReference type="EMBL" id="JADFTT010001283">
    <property type="protein sequence ID" value="KAG5757035.1"/>
    <property type="molecule type" value="Genomic_DNA"/>
</dbReference>
<keyword evidence="12" id="KW-1133">Transmembrane helix</keyword>
<dbReference type="CDD" id="cd11041">
    <property type="entry name" value="CYP503A1-like"/>
    <property type="match status" value="1"/>
</dbReference>
<evidence type="ECO:0000256" key="9">
    <source>
        <dbReference type="ARBA" id="ARBA00037909"/>
    </source>
</evidence>
<dbReference type="Pfam" id="PF00067">
    <property type="entry name" value="p450"/>
    <property type="match status" value="1"/>
</dbReference>
<gene>
    <name evidence="13" type="ORF">H9Q72_014432</name>
</gene>
<dbReference type="Gene3D" id="1.10.630.10">
    <property type="entry name" value="Cytochrome P450"/>
    <property type="match status" value="1"/>
</dbReference>
<evidence type="ECO:0000256" key="3">
    <source>
        <dbReference type="ARBA" id="ARBA00010617"/>
    </source>
</evidence>
<evidence type="ECO:0000256" key="5">
    <source>
        <dbReference type="ARBA" id="ARBA00022723"/>
    </source>
</evidence>
<dbReference type="GO" id="GO:0020037">
    <property type="term" value="F:heme binding"/>
    <property type="evidence" value="ECO:0007669"/>
    <property type="project" value="InterPro"/>
</dbReference>
<evidence type="ECO:0000256" key="7">
    <source>
        <dbReference type="ARBA" id="ARBA00023004"/>
    </source>
</evidence>
<keyword evidence="8 11" id="KW-0503">Monooxygenase</keyword>
<comment type="cofactor">
    <cofactor evidence="1 10">
        <name>heme</name>
        <dbReference type="ChEBI" id="CHEBI:30413"/>
    </cofactor>
</comment>
<dbReference type="GO" id="GO:0004497">
    <property type="term" value="F:monooxygenase activity"/>
    <property type="evidence" value="ECO:0007669"/>
    <property type="project" value="UniProtKB-KW"/>
</dbReference>
<feature type="transmembrane region" description="Helical" evidence="12">
    <location>
        <begin position="25"/>
        <end position="43"/>
    </location>
</feature>
<evidence type="ECO:0000256" key="10">
    <source>
        <dbReference type="PIRSR" id="PIRSR602403-1"/>
    </source>
</evidence>
<dbReference type="InterPro" id="IPR036396">
    <property type="entry name" value="Cyt_P450_sf"/>
</dbReference>
<name>A0A9P7L150_9HYPO</name>
<sequence>METFPAIDADNRSVLNSDFVSIPHAPSYLLSYALVLLAVVIVYSSRGKSSQLAEINPRDTFEFSNIPRLRRFISNSVEVLTAGATQYLSKPYRLFCEWGELTILPPESVNDIRSDRRFDFTTAASDDTHGYIPGFNGTMSDPFIVKVVSRHLTKALTKVTAPLSEEAAIVIQKIATDSPEWRVFNVQENIMSIVSRMSSRVFMGEELCRDDEWNKASEYYALKAFQAGHVLDEIPRWLRPYIHWFLPCCQEVRRALSFARKQLAPHIERREKIKAAALARGEKSPFDDGIEWFAQAGSTRQPADVQIALSLVANHTTTDLFSEAMINIAAHPELFQLLREEVIRVLGEQGLTKTALYELKLMDSVLKETQRLKPILLAWKRIALEDTTLPNGMTFKKGKKLAVGVTHMWSDEYYKGAKTFDPYRFLRMRETPGEEHMAHLVSTSQNHLGFGHGVHACPGRFFASNEIKIALCHLLLKYDWKLTESAQPPPVPNGMFYNSNPTAKLLIRRRKGELDFSTLDY</sequence>